<evidence type="ECO:0000256" key="1">
    <source>
        <dbReference type="SAM" id="MobiDB-lite"/>
    </source>
</evidence>
<evidence type="ECO:0000313" key="2">
    <source>
        <dbReference type="EMBL" id="CAK0844114.1"/>
    </source>
</evidence>
<comment type="caution">
    <text evidence="2">The sequence shown here is derived from an EMBL/GenBank/DDBJ whole genome shotgun (WGS) entry which is preliminary data.</text>
</comment>
<proteinExistence type="predicted"/>
<gene>
    <name evidence="2" type="ORF">PCOR1329_LOCUS38281</name>
</gene>
<organism evidence="2 3">
    <name type="scientific">Prorocentrum cordatum</name>
    <dbReference type="NCBI Taxonomy" id="2364126"/>
    <lineage>
        <taxon>Eukaryota</taxon>
        <taxon>Sar</taxon>
        <taxon>Alveolata</taxon>
        <taxon>Dinophyceae</taxon>
        <taxon>Prorocentrales</taxon>
        <taxon>Prorocentraceae</taxon>
        <taxon>Prorocentrum</taxon>
    </lineage>
</organism>
<dbReference type="EMBL" id="CAUYUJ010014634">
    <property type="protein sequence ID" value="CAK0844114.1"/>
    <property type="molecule type" value="Genomic_DNA"/>
</dbReference>
<sequence>MPLAGRQGGTVADARANTVAPRGCRPVTIEKGNRFASRLGWIDTASAGALSCTVGQAVRVRGLTRRAELNGLEGHVTDDERDAQGRVRVRLDLAGGGAKDLWVSPLRLEHALLRERGPAVFAEDAPWRPHRSALSASAPALPGQSDVATAAPRAGGLELGSIPALPYLKAMPTLSTPKGPGPGREAHKISSQGRGYSRRRDGGFCYGPVL</sequence>
<reference evidence="2" key="1">
    <citation type="submission" date="2023-10" db="EMBL/GenBank/DDBJ databases">
        <authorList>
            <person name="Chen Y."/>
            <person name="Shah S."/>
            <person name="Dougan E. K."/>
            <person name="Thang M."/>
            <person name="Chan C."/>
        </authorList>
    </citation>
    <scope>NUCLEOTIDE SEQUENCE [LARGE SCALE GENOMIC DNA]</scope>
</reference>
<feature type="region of interest" description="Disordered" evidence="1">
    <location>
        <begin position="171"/>
        <end position="210"/>
    </location>
</feature>
<evidence type="ECO:0008006" key="4">
    <source>
        <dbReference type="Google" id="ProtNLM"/>
    </source>
</evidence>
<accession>A0ABN9TEA7</accession>
<keyword evidence="3" id="KW-1185">Reference proteome</keyword>
<dbReference type="Proteomes" id="UP001189429">
    <property type="component" value="Unassembled WGS sequence"/>
</dbReference>
<name>A0ABN9TEA7_9DINO</name>
<evidence type="ECO:0000313" key="3">
    <source>
        <dbReference type="Proteomes" id="UP001189429"/>
    </source>
</evidence>
<protein>
    <recommendedName>
        <fullName evidence="4">RNA helicase</fullName>
    </recommendedName>
</protein>